<organism evidence="2 3">
    <name type="scientific">Desulfomonile tiedjei (strain ATCC 49306 / DSM 6799 / DCB-1)</name>
    <dbReference type="NCBI Taxonomy" id="706587"/>
    <lineage>
        <taxon>Bacteria</taxon>
        <taxon>Pseudomonadati</taxon>
        <taxon>Thermodesulfobacteriota</taxon>
        <taxon>Desulfomonilia</taxon>
        <taxon>Desulfomonilales</taxon>
        <taxon>Desulfomonilaceae</taxon>
        <taxon>Desulfomonile</taxon>
    </lineage>
</organism>
<dbReference type="STRING" id="706587.Desti_0787"/>
<sequence length="107" mass="11949">MVYSVIHDVTQWLLMFIGFCVVLWSIGNSYFSRERGRVMEVGMPADCSAYNRAAVILLLIELEDGKIEKAEMSPCAACMEKIKTGDVVTLIRSADRVIAQKGVSWCL</sequence>
<gene>
    <name evidence="2" type="ordered locus">Desti_0787</name>
</gene>
<dbReference type="AlphaFoldDB" id="I4C1S1"/>
<keyword evidence="1" id="KW-0472">Membrane</keyword>
<dbReference type="RefSeq" id="WP_014808668.1">
    <property type="nucleotide sequence ID" value="NC_018025.1"/>
</dbReference>
<dbReference type="HOGENOM" id="CLU_2205851_0_0_7"/>
<reference evidence="3" key="1">
    <citation type="submission" date="2012-06" db="EMBL/GenBank/DDBJ databases">
        <title>Complete sequence of chromosome of Desulfomonile tiedjei DSM 6799.</title>
        <authorList>
            <person name="Lucas S."/>
            <person name="Copeland A."/>
            <person name="Lapidus A."/>
            <person name="Glavina del Rio T."/>
            <person name="Dalin E."/>
            <person name="Tice H."/>
            <person name="Bruce D."/>
            <person name="Goodwin L."/>
            <person name="Pitluck S."/>
            <person name="Peters L."/>
            <person name="Ovchinnikova G."/>
            <person name="Zeytun A."/>
            <person name="Lu M."/>
            <person name="Kyrpides N."/>
            <person name="Mavromatis K."/>
            <person name="Ivanova N."/>
            <person name="Brettin T."/>
            <person name="Detter J.C."/>
            <person name="Han C."/>
            <person name="Larimer F."/>
            <person name="Land M."/>
            <person name="Hauser L."/>
            <person name="Markowitz V."/>
            <person name="Cheng J.-F."/>
            <person name="Hugenholtz P."/>
            <person name="Woyke T."/>
            <person name="Wu D."/>
            <person name="Spring S."/>
            <person name="Schroeder M."/>
            <person name="Brambilla E."/>
            <person name="Klenk H.-P."/>
            <person name="Eisen J.A."/>
        </authorList>
    </citation>
    <scope>NUCLEOTIDE SEQUENCE [LARGE SCALE GENOMIC DNA]</scope>
    <source>
        <strain evidence="3">ATCC 49306 / DSM 6799 / DCB-1</strain>
    </source>
</reference>
<proteinExistence type="predicted"/>
<dbReference type="KEGG" id="dti:Desti_0787"/>
<keyword evidence="1" id="KW-1133">Transmembrane helix</keyword>
<accession>I4C1S1</accession>
<dbReference type="EMBL" id="CP003360">
    <property type="protein sequence ID" value="AFM23512.1"/>
    <property type="molecule type" value="Genomic_DNA"/>
</dbReference>
<evidence type="ECO:0000313" key="3">
    <source>
        <dbReference type="Proteomes" id="UP000006055"/>
    </source>
</evidence>
<keyword evidence="1" id="KW-0812">Transmembrane</keyword>
<evidence type="ECO:0000313" key="2">
    <source>
        <dbReference type="EMBL" id="AFM23512.1"/>
    </source>
</evidence>
<name>I4C1S1_DESTA</name>
<feature type="transmembrane region" description="Helical" evidence="1">
    <location>
        <begin position="12"/>
        <end position="31"/>
    </location>
</feature>
<protein>
    <submittedName>
        <fullName evidence="2">Uncharacterized protein</fullName>
    </submittedName>
</protein>
<evidence type="ECO:0000256" key="1">
    <source>
        <dbReference type="SAM" id="Phobius"/>
    </source>
</evidence>
<keyword evidence="3" id="KW-1185">Reference proteome</keyword>
<dbReference type="Proteomes" id="UP000006055">
    <property type="component" value="Chromosome"/>
</dbReference>